<protein>
    <submittedName>
        <fullName evidence="1">Uncharacterized protein</fullName>
    </submittedName>
</protein>
<sequence length="465" mass="53668">MSHGNKKKYEEWLKEERAKLTTRQDTSVALIEWEIATDKLTSENDEIRRVARRDAFIERLVEIGYEPVITRLKSEALGLLENLPGIKGVNPFSEEDWETFRPELIESLETLEEKFKKQDRVGFLADRTEKLLRPVYDYYISHHRDIQSSAPLFLQLAKLEPFKGLIYDAPADQELTQADFIAHLDAMPKLIDSWKEEIAGRLLVLLDLGSEERADSDAAQAKGKEKADVLDNTSVLDRATTIFECKRCSRSNLLFYPIILTHGCLVEYPQHSTGDYNCRWNEQDQVEVHERASRYARVIIGILGQNPDMVTWKQLDKDNQRVECTRCRTRVTRKSRNRSNRLVMNWRHAILHEIEKHSEESEDSCENGWQALDSKSLAITYSREQAEAEAGPGPTCVECKLCSIQENRVVYPRRWRRDSTVIKGAKTCQAGHDLSMGVYDEWDPLVENFSSRSTPQPVRIPDVKL</sequence>
<dbReference type="Proteomes" id="UP000290288">
    <property type="component" value="Unassembled WGS sequence"/>
</dbReference>
<gene>
    <name evidence="1" type="ORF">EST38_g6232</name>
</gene>
<keyword evidence="2" id="KW-1185">Reference proteome</keyword>
<dbReference type="AlphaFoldDB" id="A0A4Q2DIG9"/>
<dbReference type="OrthoDB" id="2322499at2759"/>
<evidence type="ECO:0000313" key="1">
    <source>
        <dbReference type="EMBL" id="RXW19637.1"/>
    </source>
</evidence>
<organism evidence="1 2">
    <name type="scientific">Candolleomyces aberdarensis</name>
    <dbReference type="NCBI Taxonomy" id="2316362"/>
    <lineage>
        <taxon>Eukaryota</taxon>
        <taxon>Fungi</taxon>
        <taxon>Dikarya</taxon>
        <taxon>Basidiomycota</taxon>
        <taxon>Agaricomycotina</taxon>
        <taxon>Agaricomycetes</taxon>
        <taxon>Agaricomycetidae</taxon>
        <taxon>Agaricales</taxon>
        <taxon>Agaricineae</taxon>
        <taxon>Psathyrellaceae</taxon>
        <taxon>Candolleomyces</taxon>
    </lineage>
</organism>
<proteinExistence type="predicted"/>
<comment type="caution">
    <text evidence="1">The sequence shown here is derived from an EMBL/GenBank/DDBJ whole genome shotgun (WGS) entry which is preliminary data.</text>
</comment>
<reference evidence="1 2" key="1">
    <citation type="submission" date="2019-01" db="EMBL/GenBank/DDBJ databases">
        <title>Draft genome sequence of Psathyrella aberdarensis IHI B618.</title>
        <authorList>
            <person name="Buettner E."/>
            <person name="Kellner H."/>
        </authorList>
    </citation>
    <scope>NUCLEOTIDE SEQUENCE [LARGE SCALE GENOMIC DNA]</scope>
    <source>
        <strain evidence="1 2">IHI B618</strain>
    </source>
</reference>
<name>A0A4Q2DIG9_9AGAR</name>
<dbReference type="EMBL" id="SDEE01000191">
    <property type="protein sequence ID" value="RXW19637.1"/>
    <property type="molecule type" value="Genomic_DNA"/>
</dbReference>
<evidence type="ECO:0000313" key="2">
    <source>
        <dbReference type="Proteomes" id="UP000290288"/>
    </source>
</evidence>
<accession>A0A4Q2DIG9</accession>